<dbReference type="Gene3D" id="1.10.510.10">
    <property type="entry name" value="Transferase(Phosphotransferase) domain 1"/>
    <property type="match status" value="1"/>
</dbReference>
<proteinExistence type="predicted"/>
<dbReference type="AlphaFoldDB" id="A0AAW0DHY2"/>
<feature type="compositionally biased region" description="Polar residues" evidence="1">
    <location>
        <begin position="24"/>
        <end position="37"/>
    </location>
</feature>
<dbReference type="Pfam" id="PF17667">
    <property type="entry name" value="Pkinase_fungal"/>
    <property type="match status" value="1"/>
</dbReference>
<dbReference type="InterPro" id="IPR040976">
    <property type="entry name" value="Pkinase_fungal"/>
</dbReference>
<evidence type="ECO:0000259" key="2">
    <source>
        <dbReference type="PROSITE" id="PS50011"/>
    </source>
</evidence>
<dbReference type="PROSITE" id="PS50011">
    <property type="entry name" value="PROTEIN_KINASE_DOM"/>
    <property type="match status" value="1"/>
</dbReference>
<evidence type="ECO:0000313" key="4">
    <source>
        <dbReference type="Proteomes" id="UP001383192"/>
    </source>
</evidence>
<protein>
    <recommendedName>
        <fullName evidence="2">Protein kinase domain-containing protein</fullName>
    </recommendedName>
</protein>
<feature type="domain" description="Protein kinase" evidence="2">
    <location>
        <begin position="405"/>
        <end position="795"/>
    </location>
</feature>
<dbReference type="InterPro" id="IPR011009">
    <property type="entry name" value="Kinase-like_dom_sf"/>
</dbReference>
<dbReference type="Proteomes" id="UP001383192">
    <property type="component" value="Unassembled WGS sequence"/>
</dbReference>
<keyword evidence="4" id="KW-1185">Reference proteome</keyword>
<evidence type="ECO:0000256" key="1">
    <source>
        <dbReference type="SAM" id="MobiDB-lite"/>
    </source>
</evidence>
<feature type="region of interest" description="Disordered" evidence="1">
    <location>
        <begin position="289"/>
        <end position="340"/>
    </location>
</feature>
<feature type="compositionally biased region" description="Polar residues" evidence="1">
    <location>
        <begin position="289"/>
        <end position="310"/>
    </location>
</feature>
<organism evidence="3 4">
    <name type="scientific">Paramarasmius palmivorus</name>
    <dbReference type="NCBI Taxonomy" id="297713"/>
    <lineage>
        <taxon>Eukaryota</taxon>
        <taxon>Fungi</taxon>
        <taxon>Dikarya</taxon>
        <taxon>Basidiomycota</taxon>
        <taxon>Agaricomycotina</taxon>
        <taxon>Agaricomycetes</taxon>
        <taxon>Agaricomycetidae</taxon>
        <taxon>Agaricales</taxon>
        <taxon>Marasmiineae</taxon>
        <taxon>Marasmiaceae</taxon>
        <taxon>Paramarasmius</taxon>
    </lineage>
</organism>
<dbReference type="EMBL" id="JAYKXP010000013">
    <property type="protein sequence ID" value="KAK7051282.1"/>
    <property type="molecule type" value="Genomic_DNA"/>
</dbReference>
<comment type="caution">
    <text evidence="3">The sequence shown here is derived from an EMBL/GenBank/DDBJ whole genome shotgun (WGS) entry which is preliminary data.</text>
</comment>
<name>A0AAW0DHY2_9AGAR</name>
<dbReference type="SUPFAM" id="SSF56112">
    <property type="entry name" value="Protein kinase-like (PK-like)"/>
    <property type="match status" value="1"/>
</dbReference>
<accession>A0AAW0DHY2</accession>
<dbReference type="GO" id="GO:0004672">
    <property type="term" value="F:protein kinase activity"/>
    <property type="evidence" value="ECO:0007669"/>
    <property type="project" value="InterPro"/>
</dbReference>
<dbReference type="InterPro" id="IPR000719">
    <property type="entry name" value="Prot_kinase_dom"/>
</dbReference>
<dbReference type="GO" id="GO:0005524">
    <property type="term" value="F:ATP binding"/>
    <property type="evidence" value="ECO:0007669"/>
    <property type="project" value="InterPro"/>
</dbReference>
<reference evidence="3 4" key="1">
    <citation type="submission" date="2024-01" db="EMBL/GenBank/DDBJ databases">
        <title>A draft genome for a cacao thread blight-causing isolate of Paramarasmius palmivorus.</title>
        <authorList>
            <person name="Baruah I.K."/>
            <person name="Bukari Y."/>
            <person name="Amoako-Attah I."/>
            <person name="Meinhardt L.W."/>
            <person name="Bailey B.A."/>
            <person name="Cohen S.P."/>
        </authorList>
    </citation>
    <scope>NUCLEOTIDE SEQUENCE [LARGE SCALE GENOMIC DNA]</scope>
    <source>
        <strain evidence="3 4">GH-12</strain>
    </source>
</reference>
<sequence length="795" mass="88520">MVSATDTPSTPPRAGPAPELALLTTPSNPGSAGTSQLMRKRNVEVVVPYHIKDLKLTENCSIEKFLGVFLGKLQRNGITKSHEELLEEVIQAVLPLANANLKDDGSDGSKMKAELAAYCSTSGEVARYAPFVRASNYALKVLRSCQVASLVDIASADLASEDLVWFQVNDPSYVFGHNSDGTKPGRKPDVVMMILKDLFATHNLRDTEKILAEHVLAKPRANILWRHIRSSWEFKKVKSAIPLSDEFQKGTYTGQRTTKSDEPARDKAEVLAEAEEYGQILRDYMEESNQPGSSIATGSDSGATNETPGNDSKVGKKRSADTPAGGSSKRQASIKPGLTEPKAPAELQATMYAAECMNAHFGRAHAINFVVHDTRVHIWYFDHEGPIQTSAFDIIEDLPFFLVLLFILQRLDEEQWGIITSLSKDPISVPRAGDSKECIDFKVDTTHAMRAHYGISGRCPQIVFGTLEGQNAALKLSNVEVPRPSEVTFIQVARERCAARQLLDVLECLPEVLGTETYDKFNTRHIREALGLTLNNLKHRVPRAILFPYYHSLVSLTSNMDDFMAAFTRLIYCHAILWILGVEHGDISAGNLMYDEKNNVPKLCDYDLSHFSDEPRPYGFSHTGTLRFMASELLADTAMNGSVQKVYRHDVESFAWVLLWILAFFRDGKKVHDNLISVSFRNWANEQNPDAIGNRREACYQEVLHGYQFPPPLSRGSQASAVGFVLTLKQAHGRWISNQGVPLVEFASDVAKERARRELEEIQTLRFGYELLSTRLIADSPHSEALRNQLELCLA</sequence>
<evidence type="ECO:0000313" key="3">
    <source>
        <dbReference type="EMBL" id="KAK7051282.1"/>
    </source>
</evidence>
<gene>
    <name evidence="3" type="ORF">VNI00_004782</name>
</gene>
<feature type="region of interest" description="Disordered" evidence="1">
    <location>
        <begin position="1"/>
        <end position="37"/>
    </location>
</feature>
<dbReference type="PANTHER" id="PTHR38248:SF2">
    <property type="entry name" value="FUNK1 11"/>
    <property type="match status" value="1"/>
</dbReference>
<dbReference type="PANTHER" id="PTHR38248">
    <property type="entry name" value="FUNK1 6"/>
    <property type="match status" value="1"/>
</dbReference>